<reference evidence="3 4" key="1">
    <citation type="submission" date="2019-03" db="EMBL/GenBank/DDBJ databases">
        <authorList>
            <person name="Kim M.K.M."/>
        </authorList>
    </citation>
    <scope>NUCLEOTIDE SEQUENCE [LARGE SCALE GENOMIC DNA]</scope>
    <source>
        <strain evidence="3 4">18JY15-6</strain>
    </source>
</reference>
<name>A0A4R1CHP9_9ACTN</name>
<sequence>MERLTTADGIELAVQASGNPDGPTVVLVHGFPDDHSAWDGVVDRLAADHRVVTYDTRGTGSSSRPRRIADYRLDELAADLQAVIDHVDTGDGVHLVGHDWGSVQGWHLVTGEGARGVRSYTSISGGCVDHIPGWVARQAKARRFRAIAAMWKSPLYMGLFSIPLLAPLLARLGVFDPTIRLALNVFERPEQGEGTRPGPSARRNAPSIRIYAANVFPRLLRPDGRGGTDVPVQVLTPLCDIFVPAVTQGDPHPEVRTVEIREVPGGHWAPTYNPGAVAGPIRDWIARHPG</sequence>
<dbReference type="OrthoDB" id="2987348at2"/>
<dbReference type="GO" id="GO:0016787">
    <property type="term" value="F:hydrolase activity"/>
    <property type="evidence" value="ECO:0007669"/>
    <property type="project" value="UniProtKB-KW"/>
</dbReference>
<dbReference type="Proteomes" id="UP000295453">
    <property type="component" value="Unassembled WGS sequence"/>
</dbReference>
<proteinExistence type="predicted"/>
<dbReference type="RefSeq" id="WP_131582556.1">
    <property type="nucleotide sequence ID" value="NZ_SJZJ01000008.1"/>
</dbReference>
<gene>
    <name evidence="3" type="ORF">EPD65_06980</name>
</gene>
<dbReference type="AlphaFoldDB" id="A0A4R1CHP9"/>
<evidence type="ECO:0000259" key="2">
    <source>
        <dbReference type="Pfam" id="PF00561"/>
    </source>
</evidence>
<protein>
    <submittedName>
        <fullName evidence="3">Alpha/beta fold hydrolase</fullName>
    </submittedName>
</protein>
<dbReference type="InterPro" id="IPR029058">
    <property type="entry name" value="AB_hydrolase_fold"/>
</dbReference>
<dbReference type="PRINTS" id="PR00412">
    <property type="entry name" value="EPOXHYDRLASE"/>
</dbReference>
<feature type="domain" description="AB hydrolase-1" evidence="2">
    <location>
        <begin position="23"/>
        <end position="125"/>
    </location>
</feature>
<accession>A0A4R1CHP9</accession>
<evidence type="ECO:0000256" key="1">
    <source>
        <dbReference type="ARBA" id="ARBA00022801"/>
    </source>
</evidence>
<dbReference type="PANTHER" id="PTHR43329">
    <property type="entry name" value="EPOXIDE HYDROLASE"/>
    <property type="match status" value="1"/>
</dbReference>
<organism evidence="3 4">
    <name type="scientific">Nocardioides jejuensis</name>
    <dbReference type="NCBI Taxonomy" id="2502782"/>
    <lineage>
        <taxon>Bacteria</taxon>
        <taxon>Bacillati</taxon>
        <taxon>Actinomycetota</taxon>
        <taxon>Actinomycetes</taxon>
        <taxon>Propionibacteriales</taxon>
        <taxon>Nocardioidaceae</taxon>
        <taxon>Nocardioides</taxon>
    </lineage>
</organism>
<dbReference type="EMBL" id="SJZJ01000008">
    <property type="protein sequence ID" value="TCJ29458.1"/>
    <property type="molecule type" value="Genomic_DNA"/>
</dbReference>
<dbReference type="Pfam" id="PF00561">
    <property type="entry name" value="Abhydrolase_1"/>
    <property type="match status" value="1"/>
</dbReference>
<keyword evidence="1 3" id="KW-0378">Hydrolase</keyword>
<dbReference type="SUPFAM" id="SSF53474">
    <property type="entry name" value="alpha/beta-Hydrolases"/>
    <property type="match status" value="1"/>
</dbReference>
<dbReference type="Gene3D" id="3.40.50.1820">
    <property type="entry name" value="alpha/beta hydrolase"/>
    <property type="match status" value="1"/>
</dbReference>
<evidence type="ECO:0000313" key="3">
    <source>
        <dbReference type="EMBL" id="TCJ29458.1"/>
    </source>
</evidence>
<dbReference type="InterPro" id="IPR000073">
    <property type="entry name" value="AB_hydrolase_1"/>
</dbReference>
<evidence type="ECO:0000313" key="4">
    <source>
        <dbReference type="Proteomes" id="UP000295453"/>
    </source>
</evidence>
<keyword evidence="4" id="KW-1185">Reference proteome</keyword>
<dbReference type="InterPro" id="IPR000639">
    <property type="entry name" value="Epox_hydrolase-like"/>
</dbReference>
<comment type="caution">
    <text evidence="3">The sequence shown here is derived from an EMBL/GenBank/DDBJ whole genome shotgun (WGS) entry which is preliminary data.</text>
</comment>